<keyword evidence="1" id="KW-0812">Transmembrane</keyword>
<evidence type="ECO:0000313" key="2">
    <source>
        <dbReference type="EMBL" id="TWT61366.1"/>
    </source>
</evidence>
<dbReference type="EMBL" id="SJPG01000001">
    <property type="protein sequence ID" value="TWT61366.1"/>
    <property type="molecule type" value="Genomic_DNA"/>
</dbReference>
<dbReference type="Proteomes" id="UP000316095">
    <property type="component" value="Unassembled WGS sequence"/>
</dbReference>
<protein>
    <submittedName>
        <fullName evidence="2">Uncharacterized protein</fullName>
    </submittedName>
</protein>
<evidence type="ECO:0000256" key="1">
    <source>
        <dbReference type="SAM" id="Phobius"/>
    </source>
</evidence>
<keyword evidence="1" id="KW-1133">Transmembrane helix</keyword>
<gene>
    <name evidence="2" type="ORF">Pan54_21020</name>
</gene>
<evidence type="ECO:0000313" key="3">
    <source>
        <dbReference type="Proteomes" id="UP000316095"/>
    </source>
</evidence>
<sequence>MSLSMNSSNLPENSHHQVHAISLSQSTAAFFGLVDVPNFIFIGQRQFYRILEVFIPYVLRP</sequence>
<dbReference type="AlphaFoldDB" id="A0A5C5XE27"/>
<organism evidence="2 3">
    <name type="scientific">Rubinisphaera italica</name>
    <dbReference type="NCBI Taxonomy" id="2527969"/>
    <lineage>
        <taxon>Bacteria</taxon>
        <taxon>Pseudomonadati</taxon>
        <taxon>Planctomycetota</taxon>
        <taxon>Planctomycetia</taxon>
        <taxon>Planctomycetales</taxon>
        <taxon>Planctomycetaceae</taxon>
        <taxon>Rubinisphaera</taxon>
    </lineage>
</organism>
<accession>A0A5C5XE27</accession>
<reference evidence="2 3" key="1">
    <citation type="submission" date="2019-02" db="EMBL/GenBank/DDBJ databases">
        <title>Deep-cultivation of Planctomycetes and their phenomic and genomic characterization uncovers novel biology.</title>
        <authorList>
            <person name="Wiegand S."/>
            <person name="Jogler M."/>
            <person name="Boedeker C."/>
            <person name="Pinto D."/>
            <person name="Vollmers J."/>
            <person name="Rivas-Marin E."/>
            <person name="Kohn T."/>
            <person name="Peeters S.H."/>
            <person name="Heuer A."/>
            <person name="Rast P."/>
            <person name="Oberbeckmann S."/>
            <person name="Bunk B."/>
            <person name="Jeske O."/>
            <person name="Meyerdierks A."/>
            <person name="Storesund J.E."/>
            <person name="Kallscheuer N."/>
            <person name="Luecker S."/>
            <person name="Lage O.M."/>
            <person name="Pohl T."/>
            <person name="Merkel B.J."/>
            <person name="Hornburger P."/>
            <person name="Mueller R.-W."/>
            <person name="Bruemmer F."/>
            <person name="Labrenz M."/>
            <person name="Spormann A.M."/>
            <person name="Op Den Camp H."/>
            <person name="Overmann J."/>
            <person name="Amann R."/>
            <person name="Jetten M.S.M."/>
            <person name="Mascher T."/>
            <person name="Medema M.H."/>
            <person name="Devos D.P."/>
            <person name="Kaster A.-K."/>
            <person name="Ovreas L."/>
            <person name="Rohde M."/>
            <person name="Galperin M.Y."/>
            <person name="Jogler C."/>
        </authorList>
    </citation>
    <scope>NUCLEOTIDE SEQUENCE [LARGE SCALE GENOMIC DNA]</scope>
    <source>
        <strain evidence="2 3">Pan54</strain>
    </source>
</reference>
<name>A0A5C5XE27_9PLAN</name>
<keyword evidence="1" id="KW-0472">Membrane</keyword>
<proteinExistence type="predicted"/>
<comment type="caution">
    <text evidence="2">The sequence shown here is derived from an EMBL/GenBank/DDBJ whole genome shotgun (WGS) entry which is preliminary data.</text>
</comment>
<feature type="transmembrane region" description="Helical" evidence="1">
    <location>
        <begin position="20"/>
        <end position="41"/>
    </location>
</feature>
<keyword evidence="3" id="KW-1185">Reference proteome</keyword>